<dbReference type="PANTHER" id="PTHR19353:SF19">
    <property type="entry name" value="DELTA(5) FATTY ACID DESATURASE C-RELATED"/>
    <property type="match status" value="1"/>
</dbReference>
<evidence type="ECO:0000256" key="1">
    <source>
        <dbReference type="SAM" id="Phobius"/>
    </source>
</evidence>
<evidence type="ECO:0000313" key="3">
    <source>
        <dbReference type="EMBL" id="SHJ46976.1"/>
    </source>
</evidence>
<organism evidence="3 4">
    <name type="scientific">Reichenbachiella agariperforans</name>
    <dbReference type="NCBI Taxonomy" id="156994"/>
    <lineage>
        <taxon>Bacteria</taxon>
        <taxon>Pseudomonadati</taxon>
        <taxon>Bacteroidota</taxon>
        <taxon>Cytophagia</taxon>
        <taxon>Cytophagales</taxon>
        <taxon>Reichenbachiellaceae</taxon>
        <taxon>Reichenbachiella</taxon>
    </lineage>
</organism>
<feature type="transmembrane region" description="Helical" evidence="1">
    <location>
        <begin position="12"/>
        <end position="31"/>
    </location>
</feature>
<feature type="transmembrane region" description="Helical" evidence="1">
    <location>
        <begin position="148"/>
        <end position="169"/>
    </location>
</feature>
<dbReference type="Pfam" id="PF00487">
    <property type="entry name" value="FA_desaturase"/>
    <property type="match status" value="1"/>
</dbReference>
<dbReference type="GO" id="GO:0016020">
    <property type="term" value="C:membrane"/>
    <property type="evidence" value="ECO:0007669"/>
    <property type="project" value="TreeGrafter"/>
</dbReference>
<reference evidence="4" key="1">
    <citation type="submission" date="2016-11" db="EMBL/GenBank/DDBJ databases">
        <authorList>
            <person name="Varghese N."/>
            <person name="Submissions S."/>
        </authorList>
    </citation>
    <scope>NUCLEOTIDE SEQUENCE [LARGE SCALE GENOMIC DNA]</scope>
    <source>
        <strain evidence="4">DSM 26134</strain>
    </source>
</reference>
<keyword evidence="1" id="KW-0812">Transmembrane</keyword>
<feature type="domain" description="Fatty acid desaturase" evidence="2">
    <location>
        <begin position="9"/>
        <end position="283"/>
    </location>
</feature>
<dbReference type="InterPro" id="IPR005804">
    <property type="entry name" value="FA_desaturase_dom"/>
</dbReference>
<dbReference type="PANTHER" id="PTHR19353">
    <property type="entry name" value="FATTY ACID DESATURASE 2"/>
    <property type="match status" value="1"/>
</dbReference>
<keyword evidence="1" id="KW-0472">Membrane</keyword>
<evidence type="ECO:0000313" key="4">
    <source>
        <dbReference type="Proteomes" id="UP000184474"/>
    </source>
</evidence>
<dbReference type="CDD" id="cd03506">
    <property type="entry name" value="Delta6-FADS-like"/>
    <property type="match status" value="1"/>
</dbReference>
<dbReference type="GO" id="GO:0016717">
    <property type="term" value="F:oxidoreductase activity, acting on paired donors, with oxidation of a pair of donors resulting in the reduction of molecular oxygen to two molecules of water"/>
    <property type="evidence" value="ECO:0007669"/>
    <property type="project" value="TreeGrafter"/>
</dbReference>
<accession>A0A1M6JJY9</accession>
<dbReference type="GO" id="GO:0008610">
    <property type="term" value="P:lipid biosynthetic process"/>
    <property type="evidence" value="ECO:0007669"/>
    <property type="project" value="UniProtKB-ARBA"/>
</dbReference>
<evidence type="ECO:0000259" key="2">
    <source>
        <dbReference type="Pfam" id="PF00487"/>
    </source>
</evidence>
<keyword evidence="4" id="KW-1185">Reference proteome</keyword>
<dbReference type="AlphaFoldDB" id="A0A1M6JJY9"/>
<gene>
    <name evidence="3" type="ORF">SAMN04488028_101222</name>
</gene>
<protein>
    <submittedName>
        <fullName evidence="3">Linoleoyl-CoA desaturase</fullName>
    </submittedName>
</protein>
<feature type="transmembrane region" description="Helical" evidence="1">
    <location>
        <begin position="107"/>
        <end position="127"/>
    </location>
</feature>
<dbReference type="STRING" id="156994.SAMN04488028_101222"/>
<dbReference type="InterPro" id="IPR012171">
    <property type="entry name" value="Fatty_acid_desaturase"/>
</dbReference>
<sequence>MNVGLVTTPWMLFGMYMISGLGMTGIGMGVMHDALHGSYSNKNSINKWIGYSINLIGANAAVWKIQHNVLHHTYTNIEGADDDINMPFFLRFSPNTKYHSVHKFQHIYVWFFYGFLTLIWVTVKDFVRIPRYKKMGFFTEKHEAKKQLFKTVLLKVMYYSYSLIIPLIVVPLAPWLIIVAFLAMHFMTGLFISIVFQTAHVMPSSDFPMPDEEGMIHDDWSVHQLATTSNYAPNSRLFSWFIGGLNYQVEHHLLPNVCHIHYKKLSVIVSDTAEKYGIPYHTKRTFVAAILDHFRMMRSLGVKTVTA</sequence>
<name>A0A1M6JJY9_REIAG</name>
<dbReference type="Proteomes" id="UP000184474">
    <property type="component" value="Unassembled WGS sequence"/>
</dbReference>
<proteinExistence type="predicted"/>
<feature type="transmembrane region" description="Helical" evidence="1">
    <location>
        <begin position="175"/>
        <end position="196"/>
    </location>
</feature>
<keyword evidence="1" id="KW-1133">Transmembrane helix</keyword>
<dbReference type="EMBL" id="FRAA01000001">
    <property type="protein sequence ID" value="SHJ46976.1"/>
    <property type="molecule type" value="Genomic_DNA"/>
</dbReference>